<organism evidence="1 2">
    <name type="scientific">Alternaria atra</name>
    <dbReference type="NCBI Taxonomy" id="119953"/>
    <lineage>
        <taxon>Eukaryota</taxon>
        <taxon>Fungi</taxon>
        <taxon>Dikarya</taxon>
        <taxon>Ascomycota</taxon>
        <taxon>Pezizomycotina</taxon>
        <taxon>Dothideomycetes</taxon>
        <taxon>Pleosporomycetidae</taxon>
        <taxon>Pleosporales</taxon>
        <taxon>Pleosporineae</taxon>
        <taxon>Pleosporaceae</taxon>
        <taxon>Alternaria</taxon>
        <taxon>Alternaria sect. Ulocladioides</taxon>
    </lineage>
</organism>
<keyword evidence="2" id="KW-1185">Reference proteome</keyword>
<dbReference type="AlphaFoldDB" id="A0A8J2N670"/>
<dbReference type="GeneID" id="67012473"/>
<proteinExistence type="predicted"/>
<evidence type="ECO:0000313" key="1">
    <source>
        <dbReference type="EMBL" id="CAG5190079.1"/>
    </source>
</evidence>
<accession>A0A8J2N670</accession>
<sequence length="100" mass="11634">MPLSNEEKAEQARCAAKLSPTHWDIFVRLTTEEAKNLRKDDPNKTWKDVDKGQREKALENINSKLVEKDIPTVNLEVVAWRISRALRRLKHEGTYSHSPR</sequence>
<dbReference type="RefSeq" id="XP_043175705.1">
    <property type="nucleotide sequence ID" value="XM_043319770.1"/>
</dbReference>
<dbReference type="EMBL" id="CAJRGZ010000038">
    <property type="protein sequence ID" value="CAG5190079.1"/>
    <property type="molecule type" value="Genomic_DNA"/>
</dbReference>
<comment type="caution">
    <text evidence="1">The sequence shown here is derived from an EMBL/GenBank/DDBJ whole genome shotgun (WGS) entry which is preliminary data.</text>
</comment>
<gene>
    <name evidence="1" type="ORF">ALTATR162_LOCUS12124</name>
</gene>
<reference evidence="1" key="1">
    <citation type="submission" date="2021-05" db="EMBL/GenBank/DDBJ databases">
        <authorList>
            <person name="Stam R."/>
        </authorList>
    </citation>
    <scope>NUCLEOTIDE SEQUENCE</scope>
    <source>
        <strain evidence="1">CS162</strain>
    </source>
</reference>
<name>A0A8J2N670_9PLEO</name>
<dbReference type="Proteomes" id="UP000676310">
    <property type="component" value="Unassembled WGS sequence"/>
</dbReference>
<protein>
    <submittedName>
        <fullName evidence="1">Uncharacterized protein</fullName>
    </submittedName>
</protein>
<evidence type="ECO:0000313" key="2">
    <source>
        <dbReference type="Proteomes" id="UP000676310"/>
    </source>
</evidence>
<dbReference type="OrthoDB" id="3799196at2759"/>